<reference evidence="1 3" key="1">
    <citation type="journal article" date="2023" name="Microb. Genom.">
        <title>Mesoterricola silvestris gen. nov., sp. nov., Mesoterricola sediminis sp. nov., Geothrix oryzae sp. nov., Geothrix edaphica sp. nov., Geothrix rubra sp. nov., and Geothrix limicola sp. nov., six novel members of Acidobacteriota isolated from soils.</title>
        <authorList>
            <person name="Weisberg A.J."/>
            <person name="Pearce E."/>
            <person name="Kramer C.G."/>
            <person name="Chang J.H."/>
            <person name="Clarke C.R."/>
        </authorList>
    </citation>
    <scope>NUCLEOTIDE SEQUENCE</scope>
    <source>
        <strain evidence="2 3">NB05-1H</strain>
        <strain evidence="1">NRRL_B-16521</strain>
    </source>
</reference>
<name>A0AAP6EFV1_9ACTN</name>
<evidence type="ECO:0000313" key="1">
    <source>
        <dbReference type="EMBL" id="MDX2961308.1"/>
    </source>
</evidence>
<organism evidence="1 4">
    <name type="scientific">Streptomyces acidiscabies</name>
    <dbReference type="NCBI Taxonomy" id="42234"/>
    <lineage>
        <taxon>Bacteria</taxon>
        <taxon>Bacillati</taxon>
        <taxon>Actinomycetota</taxon>
        <taxon>Actinomycetes</taxon>
        <taxon>Kitasatosporales</taxon>
        <taxon>Streptomycetaceae</taxon>
        <taxon>Streptomyces</taxon>
    </lineage>
</organism>
<keyword evidence="3" id="KW-1185">Reference proteome</keyword>
<proteinExistence type="predicted"/>
<dbReference type="Proteomes" id="UP001272987">
    <property type="component" value="Unassembled WGS sequence"/>
</dbReference>
<dbReference type="RefSeq" id="WP_010352902.1">
    <property type="nucleotide sequence ID" value="NZ_BCML01000008.1"/>
</dbReference>
<gene>
    <name evidence="1" type="ORF">PV399_16510</name>
    <name evidence="2" type="ORF">PV666_33015</name>
</gene>
<dbReference type="GeneID" id="69812798"/>
<protein>
    <submittedName>
        <fullName evidence="1">SMI1/KNR4 family protein</fullName>
    </submittedName>
</protein>
<dbReference type="Proteomes" id="UP001282288">
    <property type="component" value="Unassembled WGS sequence"/>
</dbReference>
<accession>A0AAP6EFV1</accession>
<dbReference type="EMBL" id="JARAWC010000011">
    <property type="protein sequence ID" value="MDX2961308.1"/>
    <property type="molecule type" value="Genomic_DNA"/>
</dbReference>
<evidence type="ECO:0000313" key="3">
    <source>
        <dbReference type="Proteomes" id="UP001272987"/>
    </source>
</evidence>
<dbReference type="SUPFAM" id="SSF160631">
    <property type="entry name" value="SMI1/KNR4-like"/>
    <property type="match status" value="1"/>
</dbReference>
<dbReference type="EMBL" id="JARAWP010000022">
    <property type="protein sequence ID" value="MDX3022666.1"/>
    <property type="molecule type" value="Genomic_DNA"/>
</dbReference>
<evidence type="ECO:0000313" key="2">
    <source>
        <dbReference type="EMBL" id="MDX3022666.1"/>
    </source>
</evidence>
<evidence type="ECO:0000313" key="4">
    <source>
        <dbReference type="Proteomes" id="UP001282288"/>
    </source>
</evidence>
<sequence length="185" mass="20455">MEDLIGTQHPDRHLAPAEAIAALEAAVPGLTYHRRTSATPPDWARIEGTLGTRLPADFRLLAENYPSFGLGNFLHVPLPEPGREADWLGGVDHELETVRDWWEDEMSIGLRPHPAPGGLLPWASSLSGDVFLWTTAEPWLVTVASRNLEWWHYSGGAVQFLAEWVSGTLEPWALPELGFGLKAFS</sequence>
<dbReference type="InterPro" id="IPR037883">
    <property type="entry name" value="Knr4/Smi1-like_sf"/>
</dbReference>
<dbReference type="AlphaFoldDB" id="A0AAP6EFV1"/>
<comment type="caution">
    <text evidence="1">The sequence shown here is derived from an EMBL/GenBank/DDBJ whole genome shotgun (WGS) entry which is preliminary data.</text>
</comment>